<evidence type="ECO:0000259" key="6">
    <source>
        <dbReference type="SMART" id="SM00732"/>
    </source>
</evidence>
<dbReference type="SMART" id="SM00732">
    <property type="entry name" value="YqgFc"/>
    <property type="match status" value="1"/>
</dbReference>
<gene>
    <name evidence="7" type="ORF">A3A77_04975</name>
</gene>
<name>A0A1G1VBB0_9BACT</name>
<proteinExistence type="inferred from homology"/>
<dbReference type="NCBIfam" id="TIGR00250">
    <property type="entry name" value="RNAse_H_YqgF"/>
    <property type="match status" value="1"/>
</dbReference>
<evidence type="ECO:0000256" key="2">
    <source>
        <dbReference type="ARBA" id="ARBA00022517"/>
    </source>
</evidence>
<evidence type="ECO:0000313" key="7">
    <source>
        <dbReference type="EMBL" id="OGY12601.1"/>
    </source>
</evidence>
<dbReference type="AlphaFoldDB" id="A0A1G1VBB0"/>
<reference evidence="7 8" key="1">
    <citation type="journal article" date="2016" name="Nat. Commun.">
        <title>Thousands of microbial genomes shed light on interconnected biogeochemical processes in an aquifer system.</title>
        <authorList>
            <person name="Anantharaman K."/>
            <person name="Brown C.T."/>
            <person name="Hug L.A."/>
            <person name="Sharon I."/>
            <person name="Castelle C.J."/>
            <person name="Probst A.J."/>
            <person name="Thomas B.C."/>
            <person name="Singh A."/>
            <person name="Wilkins M.J."/>
            <person name="Karaoz U."/>
            <person name="Brodie E.L."/>
            <person name="Williams K.H."/>
            <person name="Hubbard S.S."/>
            <person name="Banfield J.F."/>
        </authorList>
    </citation>
    <scope>NUCLEOTIDE SEQUENCE [LARGE SCALE GENOMIC DNA]</scope>
</reference>
<sequence>MIILGVDYGRSKMGLSLSSGNIAFPLKVIRVSSQQNAIEEIQKVVKEENAEKVVVGISEGKMADEEIKFSKDLEKVLGVKVETWDETLSTQDAQELSLSAQLPQKRRKEMEDAFSSTLVLQSYLDAHGTES</sequence>
<dbReference type="Proteomes" id="UP000178659">
    <property type="component" value="Unassembled WGS sequence"/>
</dbReference>
<dbReference type="HAMAP" id="MF_00651">
    <property type="entry name" value="Nuclease_YqgF"/>
    <property type="match status" value="1"/>
</dbReference>
<dbReference type="EC" id="3.1.-.-" evidence="5"/>
<evidence type="ECO:0000313" key="8">
    <source>
        <dbReference type="Proteomes" id="UP000178659"/>
    </source>
</evidence>
<evidence type="ECO:0000256" key="5">
    <source>
        <dbReference type="HAMAP-Rule" id="MF_00651"/>
    </source>
</evidence>
<keyword evidence="1 5" id="KW-0963">Cytoplasm</keyword>
<evidence type="ECO:0000256" key="3">
    <source>
        <dbReference type="ARBA" id="ARBA00022722"/>
    </source>
</evidence>
<dbReference type="InterPro" id="IPR012337">
    <property type="entry name" value="RNaseH-like_sf"/>
</dbReference>
<comment type="subcellular location">
    <subcellularLocation>
        <location evidence="5">Cytoplasm</location>
    </subcellularLocation>
</comment>
<dbReference type="PANTHER" id="PTHR33317:SF4">
    <property type="entry name" value="POLYNUCLEOTIDYL TRANSFERASE, RIBONUCLEASE H-LIKE SUPERFAMILY PROTEIN"/>
    <property type="match status" value="1"/>
</dbReference>
<dbReference type="Gene3D" id="3.30.420.140">
    <property type="entry name" value="YqgF/RNase H-like domain"/>
    <property type="match status" value="1"/>
</dbReference>
<keyword evidence="3 5" id="KW-0540">Nuclease</keyword>
<comment type="caution">
    <text evidence="7">The sequence shown here is derived from an EMBL/GenBank/DDBJ whole genome shotgun (WGS) entry which is preliminary data.</text>
</comment>
<dbReference type="PANTHER" id="PTHR33317">
    <property type="entry name" value="POLYNUCLEOTIDYL TRANSFERASE, RIBONUCLEASE H-LIKE SUPERFAMILY PROTEIN"/>
    <property type="match status" value="1"/>
</dbReference>
<dbReference type="InterPro" id="IPR006641">
    <property type="entry name" value="YqgF/RNaseH-like_dom"/>
</dbReference>
<comment type="similarity">
    <text evidence="5">Belongs to the YqgF HJR family.</text>
</comment>
<feature type="domain" description="YqgF/RNase H-like" evidence="6">
    <location>
        <begin position="1"/>
        <end position="93"/>
    </location>
</feature>
<dbReference type="GO" id="GO:0005737">
    <property type="term" value="C:cytoplasm"/>
    <property type="evidence" value="ECO:0007669"/>
    <property type="project" value="UniProtKB-SubCell"/>
</dbReference>
<dbReference type="Pfam" id="PF03652">
    <property type="entry name" value="RuvX"/>
    <property type="match status" value="1"/>
</dbReference>
<organism evidence="7 8">
    <name type="scientific">Candidatus Blackburnbacteria bacterium RIFCSPLOWO2_01_FULL_40_20</name>
    <dbReference type="NCBI Taxonomy" id="1797519"/>
    <lineage>
        <taxon>Bacteria</taxon>
        <taxon>Candidatus Blackburniibacteriota</taxon>
    </lineage>
</organism>
<dbReference type="GO" id="GO:0000967">
    <property type="term" value="P:rRNA 5'-end processing"/>
    <property type="evidence" value="ECO:0007669"/>
    <property type="project" value="UniProtKB-UniRule"/>
</dbReference>
<dbReference type="CDD" id="cd16964">
    <property type="entry name" value="YqgF"/>
    <property type="match status" value="1"/>
</dbReference>
<evidence type="ECO:0000256" key="4">
    <source>
        <dbReference type="ARBA" id="ARBA00022801"/>
    </source>
</evidence>
<protein>
    <recommendedName>
        <fullName evidence="5">Putative pre-16S rRNA nuclease</fullName>
        <ecNumber evidence="5">3.1.-.-</ecNumber>
    </recommendedName>
</protein>
<dbReference type="GO" id="GO:0004518">
    <property type="term" value="F:nuclease activity"/>
    <property type="evidence" value="ECO:0007669"/>
    <property type="project" value="UniProtKB-KW"/>
</dbReference>
<comment type="function">
    <text evidence="5">Could be a nuclease involved in processing of the 5'-end of pre-16S rRNA.</text>
</comment>
<dbReference type="SUPFAM" id="SSF53098">
    <property type="entry name" value="Ribonuclease H-like"/>
    <property type="match status" value="1"/>
</dbReference>
<dbReference type="EMBL" id="MHCC01000026">
    <property type="protein sequence ID" value="OGY12601.1"/>
    <property type="molecule type" value="Genomic_DNA"/>
</dbReference>
<evidence type="ECO:0000256" key="1">
    <source>
        <dbReference type="ARBA" id="ARBA00022490"/>
    </source>
</evidence>
<dbReference type="GO" id="GO:0016788">
    <property type="term" value="F:hydrolase activity, acting on ester bonds"/>
    <property type="evidence" value="ECO:0007669"/>
    <property type="project" value="UniProtKB-UniRule"/>
</dbReference>
<keyword evidence="4 5" id="KW-0378">Hydrolase</keyword>
<dbReference type="InterPro" id="IPR037027">
    <property type="entry name" value="YqgF/RNaseH-like_dom_sf"/>
</dbReference>
<accession>A0A1G1VBB0</accession>
<dbReference type="InterPro" id="IPR005227">
    <property type="entry name" value="YqgF"/>
</dbReference>
<keyword evidence="2 5" id="KW-0690">Ribosome biogenesis</keyword>